<keyword evidence="1" id="KW-1133">Transmembrane helix</keyword>
<evidence type="ECO:0000313" key="5">
    <source>
        <dbReference type="Proteomes" id="UP001215280"/>
    </source>
</evidence>
<dbReference type="InterPro" id="IPR045851">
    <property type="entry name" value="AMP-bd_C_sf"/>
</dbReference>
<dbReference type="Pfam" id="PF13193">
    <property type="entry name" value="AMP-binding_C"/>
    <property type="match status" value="1"/>
</dbReference>
<proteinExistence type="predicted"/>
<dbReference type="Pfam" id="PF00501">
    <property type="entry name" value="AMP-binding"/>
    <property type="match status" value="1"/>
</dbReference>
<keyword evidence="1" id="KW-0472">Membrane</keyword>
<protein>
    <submittedName>
        <fullName evidence="4">Phenylacetyl-CoA ligase</fullName>
    </submittedName>
</protein>
<dbReference type="Proteomes" id="UP001215280">
    <property type="component" value="Unassembled WGS sequence"/>
</dbReference>
<dbReference type="Gene3D" id="3.40.50.12780">
    <property type="entry name" value="N-terminal domain of ligase-like"/>
    <property type="match status" value="1"/>
</dbReference>
<gene>
    <name evidence="4" type="ORF">DFH07DRAFT_471118</name>
</gene>
<dbReference type="SUPFAM" id="SSF56801">
    <property type="entry name" value="Acetyl-CoA synthetase-like"/>
    <property type="match status" value="1"/>
</dbReference>
<dbReference type="GO" id="GO:0016405">
    <property type="term" value="F:CoA-ligase activity"/>
    <property type="evidence" value="ECO:0007669"/>
    <property type="project" value="TreeGrafter"/>
</dbReference>
<evidence type="ECO:0000259" key="3">
    <source>
        <dbReference type="Pfam" id="PF13193"/>
    </source>
</evidence>
<organism evidence="4 5">
    <name type="scientific">Mycena maculata</name>
    <dbReference type="NCBI Taxonomy" id="230809"/>
    <lineage>
        <taxon>Eukaryota</taxon>
        <taxon>Fungi</taxon>
        <taxon>Dikarya</taxon>
        <taxon>Basidiomycota</taxon>
        <taxon>Agaricomycotina</taxon>
        <taxon>Agaricomycetes</taxon>
        <taxon>Agaricomycetidae</taxon>
        <taxon>Agaricales</taxon>
        <taxon>Marasmiineae</taxon>
        <taxon>Mycenaceae</taxon>
        <taxon>Mycena</taxon>
    </lineage>
</organism>
<feature type="domain" description="AMP-dependent synthetase/ligase" evidence="2">
    <location>
        <begin position="44"/>
        <end position="413"/>
    </location>
</feature>
<dbReference type="AlphaFoldDB" id="A0AAD7NEC3"/>
<dbReference type="PANTHER" id="PTHR24096:SF422">
    <property type="entry name" value="BCDNA.GH02901"/>
    <property type="match status" value="1"/>
</dbReference>
<keyword evidence="1" id="KW-0812">Transmembrane</keyword>
<dbReference type="PANTHER" id="PTHR24096">
    <property type="entry name" value="LONG-CHAIN-FATTY-ACID--COA LIGASE"/>
    <property type="match status" value="1"/>
</dbReference>
<dbReference type="PROSITE" id="PS00455">
    <property type="entry name" value="AMP_BINDING"/>
    <property type="match status" value="1"/>
</dbReference>
<evidence type="ECO:0000259" key="2">
    <source>
        <dbReference type="Pfam" id="PF00501"/>
    </source>
</evidence>
<reference evidence="4" key="1">
    <citation type="submission" date="2023-03" db="EMBL/GenBank/DDBJ databases">
        <title>Massive genome expansion in bonnet fungi (Mycena s.s.) driven by repeated elements and novel gene families across ecological guilds.</title>
        <authorList>
            <consortium name="Lawrence Berkeley National Laboratory"/>
            <person name="Harder C.B."/>
            <person name="Miyauchi S."/>
            <person name="Viragh M."/>
            <person name="Kuo A."/>
            <person name="Thoen E."/>
            <person name="Andreopoulos B."/>
            <person name="Lu D."/>
            <person name="Skrede I."/>
            <person name="Drula E."/>
            <person name="Henrissat B."/>
            <person name="Morin E."/>
            <person name="Kohler A."/>
            <person name="Barry K."/>
            <person name="LaButti K."/>
            <person name="Morin E."/>
            <person name="Salamov A."/>
            <person name="Lipzen A."/>
            <person name="Mereny Z."/>
            <person name="Hegedus B."/>
            <person name="Baldrian P."/>
            <person name="Stursova M."/>
            <person name="Weitz H."/>
            <person name="Taylor A."/>
            <person name="Grigoriev I.V."/>
            <person name="Nagy L.G."/>
            <person name="Martin F."/>
            <person name="Kauserud H."/>
        </authorList>
    </citation>
    <scope>NUCLEOTIDE SEQUENCE</scope>
    <source>
        <strain evidence="4">CBHHK188m</strain>
    </source>
</reference>
<name>A0AAD7NEC3_9AGAR</name>
<evidence type="ECO:0000256" key="1">
    <source>
        <dbReference type="SAM" id="Phobius"/>
    </source>
</evidence>
<evidence type="ECO:0000313" key="4">
    <source>
        <dbReference type="EMBL" id="KAJ7756755.1"/>
    </source>
</evidence>
<keyword evidence="5" id="KW-1185">Reference proteome</keyword>
<feature type="transmembrane region" description="Helical" evidence="1">
    <location>
        <begin position="253"/>
        <end position="277"/>
    </location>
</feature>
<dbReference type="InterPro" id="IPR020845">
    <property type="entry name" value="AMP-binding_CS"/>
</dbReference>
<dbReference type="InterPro" id="IPR025110">
    <property type="entry name" value="AMP-bd_C"/>
</dbReference>
<keyword evidence="4" id="KW-0436">Ligase</keyword>
<dbReference type="EMBL" id="JARJLG010000060">
    <property type="protein sequence ID" value="KAJ7756755.1"/>
    <property type="molecule type" value="Genomic_DNA"/>
</dbReference>
<sequence>MPSEFKSARKLPHIPDDITTEEFTLEYDHTIRPARPEGTPWLVVDKTGRKVDLDQIRKRTRALEVGLRNQGIGEDDVVLLFSSNHIDYPICIWAAHRLLATVSPCNPTFTASELGHQLRQTKPALIIAHANVLNTAVEGARAFGLASERVVVLTDDDNADAKYPNHLTVQDLISQGLSVPYSSLTRKLRSGEGRKKIAFLSPSSGTTGLPKILALSHFAIIAGVLMVSAHLQPDEVYTPGSYRPGDVCLGIPPFYHIYGIILILHVPVFLATTVVVVPKFGFKEMLNSIVRHRVSLLTVVPPQIVMLLKDPTVRQFDLSSVRIITCGGAPLSVGLTKQLAQLFPSAQIGQAYGQTEATGGISISSVSTKVGLSCGSLLPGIVARVLKPDGSLATRGEPGELYVKTPAMATGYWGDELATRKTFIDGWIRTGDLVMFDDKEEIVYLDRLKEIIKVNGFQVSPADIEACLLDHPMVADVCVVGIPHETSGERPLAFVVLTPAVAPMSQQINGAEKIKKDLMQHVAANKARYKHLGRVEFIDTIPKNPSGKILRRFLQARVAQLVGSNVKL</sequence>
<dbReference type="InterPro" id="IPR042099">
    <property type="entry name" value="ANL_N_sf"/>
</dbReference>
<accession>A0AAD7NEC3</accession>
<dbReference type="Gene3D" id="3.30.300.30">
    <property type="match status" value="1"/>
</dbReference>
<dbReference type="InterPro" id="IPR000873">
    <property type="entry name" value="AMP-dep_synth/lig_dom"/>
</dbReference>
<feature type="domain" description="AMP-binding enzyme C-terminal" evidence="3">
    <location>
        <begin position="464"/>
        <end position="548"/>
    </location>
</feature>
<comment type="caution">
    <text evidence="4">The sequence shown here is derived from an EMBL/GenBank/DDBJ whole genome shotgun (WGS) entry which is preliminary data.</text>
</comment>